<evidence type="ECO:0000256" key="5">
    <source>
        <dbReference type="ARBA" id="ARBA00023004"/>
    </source>
</evidence>
<keyword evidence="4" id="KW-0560">Oxidoreductase</keyword>
<evidence type="ECO:0000256" key="2">
    <source>
        <dbReference type="ARBA" id="ARBA00022723"/>
    </source>
</evidence>
<dbReference type="GO" id="GO:0004656">
    <property type="term" value="F:procollagen-proline 4-dioxygenase activity"/>
    <property type="evidence" value="ECO:0007669"/>
    <property type="project" value="TreeGrafter"/>
</dbReference>
<accession>A0A9P5BB82</accession>
<dbReference type="GO" id="GO:0005506">
    <property type="term" value="F:iron ion binding"/>
    <property type="evidence" value="ECO:0007669"/>
    <property type="project" value="InterPro"/>
</dbReference>
<dbReference type="SMART" id="SM00702">
    <property type="entry name" value="P4Hc"/>
    <property type="match status" value="1"/>
</dbReference>
<dbReference type="PANTHER" id="PTHR10869:SF246">
    <property type="entry name" value="TRANSMEMBRANE PROLYL 4-HYDROXYLASE"/>
    <property type="match status" value="1"/>
</dbReference>
<evidence type="ECO:0000259" key="6">
    <source>
        <dbReference type="SMART" id="SM00702"/>
    </source>
</evidence>
<protein>
    <submittedName>
        <fullName evidence="7">Prolyl 4-hydroxylase, alpha subunit</fullName>
    </submittedName>
</protein>
<dbReference type="GO" id="GO:0005783">
    <property type="term" value="C:endoplasmic reticulum"/>
    <property type="evidence" value="ECO:0007669"/>
    <property type="project" value="TreeGrafter"/>
</dbReference>
<dbReference type="InterPro" id="IPR006620">
    <property type="entry name" value="Pro_4_hyd_alph"/>
</dbReference>
<keyword evidence="5" id="KW-0408">Iron</keyword>
<feature type="domain" description="Prolyl 4-hydroxylase alpha subunit" evidence="6">
    <location>
        <begin position="60"/>
        <end position="258"/>
    </location>
</feature>
<evidence type="ECO:0000256" key="4">
    <source>
        <dbReference type="ARBA" id="ARBA00023002"/>
    </source>
</evidence>
<dbReference type="EMBL" id="LUFC02000650">
    <property type="protein sequence ID" value="KAF4495391.1"/>
    <property type="molecule type" value="Genomic_DNA"/>
</dbReference>
<dbReference type="InterPro" id="IPR024080">
    <property type="entry name" value="Neurolysin/TOP_N"/>
</dbReference>
<keyword evidence="2" id="KW-0479">Metal-binding</keyword>
<dbReference type="Gene3D" id="1.20.1050.40">
    <property type="entry name" value="Endopeptidase. Chain P, domain 1"/>
    <property type="match status" value="1"/>
</dbReference>
<dbReference type="InterPro" id="IPR045054">
    <property type="entry name" value="P4HA-like"/>
</dbReference>
<dbReference type="AlphaFoldDB" id="A0A9P5BB82"/>
<dbReference type="GO" id="GO:0031418">
    <property type="term" value="F:L-ascorbic acid binding"/>
    <property type="evidence" value="ECO:0007669"/>
    <property type="project" value="InterPro"/>
</dbReference>
<name>A0A9P5BB82_9HYPO</name>
<evidence type="ECO:0000313" key="8">
    <source>
        <dbReference type="Proteomes" id="UP000737391"/>
    </source>
</evidence>
<evidence type="ECO:0000256" key="3">
    <source>
        <dbReference type="ARBA" id="ARBA00022964"/>
    </source>
</evidence>
<evidence type="ECO:0000256" key="1">
    <source>
        <dbReference type="ARBA" id="ARBA00001961"/>
    </source>
</evidence>
<dbReference type="Gene3D" id="2.60.120.620">
    <property type="entry name" value="q2cbj1_9rhob like domain"/>
    <property type="match status" value="1"/>
</dbReference>
<evidence type="ECO:0000313" key="7">
    <source>
        <dbReference type="EMBL" id="KAF4495391.1"/>
    </source>
</evidence>
<dbReference type="Proteomes" id="UP000737391">
    <property type="component" value="Unassembled WGS sequence"/>
</dbReference>
<gene>
    <name evidence="7" type="ORF">FAGAP_8457</name>
</gene>
<reference evidence="7" key="1">
    <citation type="submission" date="2020-01" db="EMBL/GenBank/DDBJ databases">
        <title>Identification and distribution of gene clusters putatively required for synthesis of sphingolipid metabolism inhibitors in phylogenetically diverse species of the filamentous fungus Fusarium.</title>
        <authorList>
            <person name="Kim H.-S."/>
            <person name="Busman M."/>
            <person name="Brown D.W."/>
            <person name="Divon H."/>
            <person name="Uhlig S."/>
            <person name="Proctor R.H."/>
        </authorList>
    </citation>
    <scope>NUCLEOTIDE SEQUENCE</scope>
    <source>
        <strain evidence="7">NRRL 31653</strain>
    </source>
</reference>
<dbReference type="OrthoDB" id="420380at2759"/>
<comment type="cofactor">
    <cofactor evidence="1">
        <name>L-ascorbate</name>
        <dbReference type="ChEBI" id="CHEBI:38290"/>
    </cofactor>
</comment>
<organism evidence="7 8">
    <name type="scientific">Fusarium agapanthi</name>
    <dbReference type="NCBI Taxonomy" id="1803897"/>
    <lineage>
        <taxon>Eukaryota</taxon>
        <taxon>Fungi</taxon>
        <taxon>Dikarya</taxon>
        <taxon>Ascomycota</taxon>
        <taxon>Pezizomycotina</taxon>
        <taxon>Sordariomycetes</taxon>
        <taxon>Hypocreomycetidae</taxon>
        <taxon>Hypocreales</taxon>
        <taxon>Nectriaceae</taxon>
        <taxon>Fusarium</taxon>
        <taxon>Fusarium fujikuroi species complex</taxon>
    </lineage>
</organism>
<keyword evidence="3" id="KW-0223">Dioxygenase</keyword>
<keyword evidence="8" id="KW-1185">Reference proteome</keyword>
<sequence length="343" mass="38747">MKVRESRATSLSTALLCTGLIALVLAYCSNALQSPHLSSWCSGSHVREVSYQVQVFSTDPIILYIRDFLSPDEVSHITKSVHDNFEVSRIWTDEVGYVDTSVRDSQSADLPSDHISRRIRRRARSFMGWRNNNTYIQPLRAQKYNFNGFYNFHYNWIEHDQRYPGNRMTTIMVYLEADCEGGGTNFPKVSPPRDSRCCDVTACEGDVEYDEYPGTTFKPVVGSAIDWESFHPNGTGHRDTQHARLPPLPRLIPYDQVIPTMKGIINQYHAVREGIIQDVNPQTASFGNVIQPLIDIDNATQGNIGIISMLRYAPPDQASRQASEEACTLINEDQAAFTARSDF</sequence>
<proteinExistence type="predicted"/>
<comment type="caution">
    <text evidence="7">The sequence shown here is derived from an EMBL/GenBank/DDBJ whole genome shotgun (WGS) entry which is preliminary data.</text>
</comment>
<dbReference type="PANTHER" id="PTHR10869">
    <property type="entry name" value="PROLYL 4-HYDROXYLASE ALPHA SUBUNIT"/>
    <property type="match status" value="1"/>
</dbReference>